<dbReference type="EMBL" id="CAJQZP010001030">
    <property type="protein sequence ID" value="CAG5010412.1"/>
    <property type="molecule type" value="Genomic_DNA"/>
</dbReference>
<organism evidence="1 2">
    <name type="scientific">Parnassius apollo</name>
    <name type="common">Apollo butterfly</name>
    <name type="synonym">Papilio apollo</name>
    <dbReference type="NCBI Taxonomy" id="110799"/>
    <lineage>
        <taxon>Eukaryota</taxon>
        <taxon>Metazoa</taxon>
        <taxon>Ecdysozoa</taxon>
        <taxon>Arthropoda</taxon>
        <taxon>Hexapoda</taxon>
        <taxon>Insecta</taxon>
        <taxon>Pterygota</taxon>
        <taxon>Neoptera</taxon>
        <taxon>Endopterygota</taxon>
        <taxon>Lepidoptera</taxon>
        <taxon>Glossata</taxon>
        <taxon>Ditrysia</taxon>
        <taxon>Papilionoidea</taxon>
        <taxon>Papilionidae</taxon>
        <taxon>Parnassiinae</taxon>
        <taxon>Parnassini</taxon>
        <taxon>Parnassius</taxon>
        <taxon>Parnassius</taxon>
    </lineage>
</organism>
<evidence type="ECO:0000313" key="1">
    <source>
        <dbReference type="EMBL" id="CAG5010412.1"/>
    </source>
</evidence>
<keyword evidence="2" id="KW-1185">Reference proteome</keyword>
<dbReference type="OrthoDB" id="2194416at2759"/>
<evidence type="ECO:0000313" key="2">
    <source>
        <dbReference type="Proteomes" id="UP000691718"/>
    </source>
</evidence>
<reference evidence="1" key="1">
    <citation type="submission" date="2021-04" db="EMBL/GenBank/DDBJ databases">
        <authorList>
            <person name="Tunstrom K."/>
        </authorList>
    </citation>
    <scope>NUCLEOTIDE SEQUENCE</scope>
</reference>
<comment type="caution">
    <text evidence="1">The sequence shown here is derived from an EMBL/GenBank/DDBJ whole genome shotgun (WGS) entry which is preliminary data.</text>
</comment>
<protein>
    <submittedName>
        <fullName evidence="1">(apollo) hypothetical protein</fullName>
    </submittedName>
</protein>
<dbReference type="Proteomes" id="UP000691718">
    <property type="component" value="Unassembled WGS sequence"/>
</dbReference>
<sequence>MTVRIMRMALAGRKIGFFQPDITQKLTERIDYLKHRIAAWENRIWRYTERSTRFNQNRPFHRDQKRLYTSSERPMVTATGPAPNWADTVVFWRDLWSESVNHNESPWTEFVAS</sequence>
<name>A0A8S3XBM8_PARAO</name>
<accession>A0A8S3XBM8</accession>
<dbReference type="AlphaFoldDB" id="A0A8S3XBM8"/>
<proteinExistence type="predicted"/>
<gene>
    <name evidence="1" type="ORF">PAPOLLO_LOCUS15427</name>
</gene>